<dbReference type="AlphaFoldDB" id="A0A3E4R877"/>
<name>A0A3E4R877_BACUN</name>
<evidence type="ECO:0000259" key="2">
    <source>
        <dbReference type="Pfam" id="PF13477"/>
    </source>
</evidence>
<evidence type="ECO:0000313" key="4">
    <source>
        <dbReference type="Proteomes" id="UP000260795"/>
    </source>
</evidence>
<feature type="domain" description="Glycosyl transferase family 1" evidence="1">
    <location>
        <begin position="189"/>
        <end position="351"/>
    </location>
</feature>
<dbReference type="Proteomes" id="UP000260795">
    <property type="component" value="Unassembled WGS sequence"/>
</dbReference>
<reference evidence="3 4" key="1">
    <citation type="submission" date="2018-08" db="EMBL/GenBank/DDBJ databases">
        <title>A genome reference for cultivated species of the human gut microbiota.</title>
        <authorList>
            <person name="Zou Y."/>
            <person name="Xue W."/>
            <person name="Luo G."/>
        </authorList>
    </citation>
    <scope>NUCLEOTIDE SEQUENCE [LARGE SCALE GENOMIC DNA]</scope>
    <source>
        <strain evidence="3 4">TF08-13</strain>
    </source>
</reference>
<accession>A0A3E4R877</accession>
<keyword evidence="3" id="KW-0808">Transferase</keyword>
<dbReference type="InterPro" id="IPR001296">
    <property type="entry name" value="Glyco_trans_1"/>
</dbReference>
<organism evidence="3 4">
    <name type="scientific">Bacteroides uniformis</name>
    <dbReference type="NCBI Taxonomy" id="820"/>
    <lineage>
        <taxon>Bacteria</taxon>
        <taxon>Pseudomonadati</taxon>
        <taxon>Bacteroidota</taxon>
        <taxon>Bacteroidia</taxon>
        <taxon>Bacteroidales</taxon>
        <taxon>Bacteroidaceae</taxon>
        <taxon>Bacteroides</taxon>
    </lineage>
</organism>
<feature type="domain" description="Glycosyltransferase subfamily 4-like N-terminal" evidence="2">
    <location>
        <begin position="6"/>
        <end position="141"/>
    </location>
</feature>
<gene>
    <name evidence="3" type="ORF">DXC80_04625</name>
</gene>
<dbReference type="Pfam" id="PF13477">
    <property type="entry name" value="Glyco_trans_4_2"/>
    <property type="match status" value="1"/>
</dbReference>
<dbReference type="PANTHER" id="PTHR12526:SF638">
    <property type="entry name" value="SPORE COAT PROTEIN SA"/>
    <property type="match status" value="1"/>
</dbReference>
<dbReference type="PANTHER" id="PTHR12526">
    <property type="entry name" value="GLYCOSYLTRANSFERASE"/>
    <property type="match status" value="1"/>
</dbReference>
<dbReference type="Gene3D" id="3.40.50.2000">
    <property type="entry name" value="Glycogen Phosphorylase B"/>
    <property type="match status" value="2"/>
</dbReference>
<dbReference type="CDD" id="cd03808">
    <property type="entry name" value="GT4_CapM-like"/>
    <property type="match status" value="1"/>
</dbReference>
<evidence type="ECO:0000259" key="1">
    <source>
        <dbReference type="Pfam" id="PF00534"/>
    </source>
</evidence>
<proteinExistence type="predicted"/>
<comment type="caution">
    <text evidence="3">The sequence shown here is derived from an EMBL/GenBank/DDBJ whole genome shotgun (WGS) entry which is preliminary data.</text>
</comment>
<dbReference type="EMBL" id="QSRK01000004">
    <property type="protein sequence ID" value="RGL16453.1"/>
    <property type="molecule type" value="Genomic_DNA"/>
</dbReference>
<dbReference type="SUPFAM" id="SSF53756">
    <property type="entry name" value="UDP-Glycosyltransferase/glycogen phosphorylase"/>
    <property type="match status" value="1"/>
</dbReference>
<evidence type="ECO:0000313" key="3">
    <source>
        <dbReference type="EMBL" id="RGL16453.1"/>
    </source>
</evidence>
<dbReference type="InterPro" id="IPR028098">
    <property type="entry name" value="Glyco_trans_4-like_N"/>
</dbReference>
<sequence length="375" mass="43091">MKKKTILFVDNSTRCFCIFRLAIAKALIANGYNVYVMSPAPYEYYVNKIVEIGAAHIPYKMEGQFSPLGDLKLLYKFYSMYKKISPDYIIHYTIKPNIYGSLAAKLNSIPSLSLVPGTGSVFQQKNIVSKIVIGLYKFAFHYPKKVWVLNKDDYDAFLRNRIIDKQRIAILPGEGIDISYFKSLTKYKRHSPFIFLYMGRMLREKGVENIAKASHLLRERGVLNFEIRLLGLVDGLSKDVISMDEIRKWEKDNLVSFLGSVSDVRQHIESADCILLPSFYGEGVPRSLMEACAMERVVLTSNNVGCRDIIENMYNGIICRSRSVEDLANKMEYVMSLSEEELINMGLNGRKKVEAYFREEVIIQHYLEEIKLELV</sequence>
<dbReference type="Pfam" id="PF00534">
    <property type="entry name" value="Glycos_transf_1"/>
    <property type="match status" value="1"/>
</dbReference>
<dbReference type="GO" id="GO:0016757">
    <property type="term" value="F:glycosyltransferase activity"/>
    <property type="evidence" value="ECO:0007669"/>
    <property type="project" value="InterPro"/>
</dbReference>
<protein>
    <submittedName>
        <fullName evidence="3">Glycosyltransferase family 1 protein</fullName>
    </submittedName>
</protein>
<dbReference type="RefSeq" id="WP_117680804.1">
    <property type="nucleotide sequence ID" value="NZ_QSRK01000004.1"/>
</dbReference>